<reference evidence="2" key="1">
    <citation type="submission" date="2016-06" db="EMBL/GenBank/DDBJ databases">
        <authorList>
            <person name="Petersen J."/>
            <person name="Sayavedra L."/>
        </authorList>
    </citation>
    <scope>NUCLEOTIDE SEQUENCE [LARGE SCALE GENOMIC DNA]</scope>
    <source>
        <strain evidence="2">BazSymA</strain>
    </source>
</reference>
<protein>
    <recommendedName>
        <fullName evidence="3">GCN5-related N-acetyltransferase</fullName>
    </recommendedName>
</protein>
<name>A0A1H6L9G6_9GAMM</name>
<dbReference type="InterPro" id="IPR016181">
    <property type="entry name" value="Acyl_CoA_acyltransferase"/>
</dbReference>
<evidence type="ECO:0000313" key="2">
    <source>
        <dbReference type="Proteomes" id="UP000198988"/>
    </source>
</evidence>
<accession>A0A1H6L9G6</accession>
<evidence type="ECO:0008006" key="3">
    <source>
        <dbReference type="Google" id="ProtNLM"/>
    </source>
</evidence>
<dbReference type="RefSeq" id="WP_090715987.1">
    <property type="nucleotide sequence ID" value="NZ_CAESAP020000365.1"/>
</dbReference>
<gene>
    <name evidence="1" type="ORF">BAZSYMA_ACONTIG262959_0</name>
</gene>
<dbReference type="EMBL" id="CDSC02000229">
    <property type="protein sequence ID" value="SEH81103.1"/>
    <property type="molecule type" value="Genomic_DNA"/>
</dbReference>
<sequence length="111" mass="12512">MENDIRQELFDGEFEREIHVVTYEGRIEAISYAKSPDIKVPEVKAIVSNPEGLVANQTTIVKGAGSALLDHILQRYKVLGVEKVQLLATNDKYYIDRGWKAESESNECPTM</sequence>
<dbReference type="Proteomes" id="UP000198988">
    <property type="component" value="Unassembled WGS sequence"/>
</dbReference>
<organism evidence="1 2">
    <name type="scientific">Bathymodiolus azoricus thioautotrophic gill symbiont</name>
    <dbReference type="NCBI Taxonomy" id="235205"/>
    <lineage>
        <taxon>Bacteria</taxon>
        <taxon>Pseudomonadati</taxon>
        <taxon>Pseudomonadota</taxon>
        <taxon>Gammaproteobacteria</taxon>
        <taxon>sulfur-oxidizing symbionts</taxon>
    </lineage>
</organism>
<dbReference type="AlphaFoldDB" id="A0A1H6L9G6"/>
<dbReference type="SUPFAM" id="SSF55729">
    <property type="entry name" value="Acyl-CoA N-acyltransferases (Nat)"/>
    <property type="match status" value="1"/>
</dbReference>
<proteinExistence type="predicted"/>
<dbReference type="OrthoDB" id="9789605at2"/>
<evidence type="ECO:0000313" key="1">
    <source>
        <dbReference type="EMBL" id="SEH81103.1"/>
    </source>
</evidence>